<name>A0A060BYT7_9BACI</name>
<dbReference type="InterPro" id="IPR050309">
    <property type="entry name" value="Type-B_Carboxylest/Lipase"/>
</dbReference>
<dbReference type="AlphaFoldDB" id="A0A060BYT7"/>
<dbReference type="EMBL" id="KF122292">
    <property type="protein sequence ID" value="AIA89588.1"/>
    <property type="molecule type" value="Genomic_DNA"/>
</dbReference>
<evidence type="ECO:0000313" key="2">
    <source>
        <dbReference type="EMBL" id="AIA89588.1"/>
    </source>
</evidence>
<feature type="domain" description="Carboxylesterase type B" evidence="1">
    <location>
        <begin position="3"/>
        <end position="129"/>
    </location>
</feature>
<evidence type="ECO:0000259" key="1">
    <source>
        <dbReference type="Pfam" id="PF00135"/>
    </source>
</evidence>
<dbReference type="InterPro" id="IPR002018">
    <property type="entry name" value="CarbesteraseB"/>
</dbReference>
<proteinExistence type="predicted"/>
<sequence length="129" mass="13426">MSEAIVSTTLGPVQGVAVEGAREFRGIPFAGPIGGARRFRAAVPASPWSETLVADTWPAMVPQPPITNPDPVKQAYDESVFGRSYVTGWTEDGLYVNVWAPAPSSPSGPPSSGAPGALRPVMVWIHGGG</sequence>
<dbReference type="Pfam" id="PF00135">
    <property type="entry name" value="COesterase"/>
    <property type="match status" value="1"/>
</dbReference>
<reference evidence="2" key="1">
    <citation type="journal article" date="2013" name="Environ. Microbiol.">
        <title>Seasonally variable intestinal metagenomes of the red palm weevil (Rhynchophorus ferrugineus).</title>
        <authorList>
            <person name="Jia S."/>
            <person name="Zhang X."/>
            <person name="Zhang G."/>
            <person name="Yin A."/>
            <person name="Zhang S."/>
            <person name="Li F."/>
            <person name="Wang L."/>
            <person name="Zhao D."/>
            <person name="Yun Q."/>
            <person name="Tala"/>
            <person name="Wang J."/>
            <person name="Sun G."/>
            <person name="Baabdullah M."/>
            <person name="Yu X."/>
            <person name="Hu S."/>
            <person name="Al-Mssallem I.S."/>
            <person name="Yu J."/>
        </authorList>
    </citation>
    <scope>NUCLEOTIDE SEQUENCE</scope>
</reference>
<dbReference type="InterPro" id="IPR029058">
    <property type="entry name" value="AB_hydrolase_fold"/>
</dbReference>
<protein>
    <submittedName>
        <fullName evidence="2">Coesterase</fullName>
    </submittedName>
</protein>
<dbReference type="Gene3D" id="3.40.50.1820">
    <property type="entry name" value="alpha/beta hydrolase"/>
    <property type="match status" value="1"/>
</dbReference>
<feature type="non-terminal residue" evidence="2">
    <location>
        <position position="129"/>
    </location>
</feature>
<organism evidence="2">
    <name type="scientific">uncultured Bacillus sp</name>
    <dbReference type="NCBI Taxonomy" id="83428"/>
    <lineage>
        <taxon>Bacteria</taxon>
        <taxon>Bacillati</taxon>
        <taxon>Bacillota</taxon>
        <taxon>Bacilli</taxon>
        <taxon>Bacillales</taxon>
        <taxon>Bacillaceae</taxon>
        <taxon>Bacillus</taxon>
        <taxon>environmental samples</taxon>
    </lineage>
</organism>
<dbReference type="PANTHER" id="PTHR11559">
    <property type="entry name" value="CARBOXYLESTERASE"/>
    <property type="match status" value="1"/>
</dbReference>
<accession>A0A060BYT7</accession>
<dbReference type="SUPFAM" id="SSF53474">
    <property type="entry name" value="alpha/beta-Hydrolases"/>
    <property type="match status" value="1"/>
</dbReference>